<gene>
    <name evidence="2" type="ORF">C1645_841991</name>
    <name evidence="3" type="ORF">C1645_871287</name>
</gene>
<sequence>MTEISSTSQKPQLKTSFSFLSSNNIFPESSNHQQIYQSPSSYSPKENNDPSFINNSKKSKSNTFSSILSNSRSSSFFKRRRSETYQENDEFTSGCFGSLSTLGSKLSYKINNNWKRIKRRLHKKKKPVQNEWKSKAKTLNQL</sequence>
<dbReference type="AlphaFoldDB" id="A0A397S882"/>
<keyword evidence="4" id="KW-1185">Reference proteome</keyword>
<reference evidence="2 4" key="1">
    <citation type="submission" date="2018-06" db="EMBL/GenBank/DDBJ databases">
        <title>Comparative genomics reveals the genomic features of Rhizophagus irregularis, R. cerebriforme, R. diaphanum and Gigaspora rosea, and their symbiotic lifestyle signature.</title>
        <authorList>
            <person name="Morin E."/>
            <person name="San Clemente H."/>
            <person name="Chen E.C.H."/>
            <person name="De La Providencia I."/>
            <person name="Hainaut M."/>
            <person name="Kuo A."/>
            <person name="Kohler A."/>
            <person name="Murat C."/>
            <person name="Tang N."/>
            <person name="Roy S."/>
            <person name="Loubradou J."/>
            <person name="Henrissat B."/>
            <person name="Grigoriev I.V."/>
            <person name="Corradi N."/>
            <person name="Roux C."/>
            <person name="Martin F.M."/>
        </authorList>
    </citation>
    <scope>NUCLEOTIDE SEQUENCE [LARGE SCALE GENOMIC DNA]</scope>
    <source>
        <strain evidence="2 4">DAOM 227022</strain>
    </source>
</reference>
<feature type="compositionally biased region" description="Low complexity" evidence="1">
    <location>
        <begin position="51"/>
        <end position="76"/>
    </location>
</feature>
<dbReference type="EMBL" id="QKYT01001780">
    <property type="protein sequence ID" value="RIA78941.1"/>
    <property type="molecule type" value="Genomic_DNA"/>
</dbReference>
<name>A0A397S882_9GLOM</name>
<evidence type="ECO:0000313" key="2">
    <source>
        <dbReference type="EMBL" id="RIA78941.1"/>
    </source>
</evidence>
<dbReference type="Proteomes" id="UP000265703">
    <property type="component" value="Unassembled WGS sequence"/>
</dbReference>
<feature type="compositionally biased region" description="Low complexity" evidence="1">
    <location>
        <begin position="33"/>
        <end position="44"/>
    </location>
</feature>
<evidence type="ECO:0000313" key="3">
    <source>
        <dbReference type="EMBL" id="RIA97533.1"/>
    </source>
</evidence>
<comment type="caution">
    <text evidence="2">The sequence shown here is derived from an EMBL/GenBank/DDBJ whole genome shotgun (WGS) entry which is preliminary data.</text>
</comment>
<evidence type="ECO:0000256" key="1">
    <source>
        <dbReference type="SAM" id="MobiDB-lite"/>
    </source>
</evidence>
<proteinExistence type="predicted"/>
<organism evidence="2 4">
    <name type="scientific">Glomus cerebriforme</name>
    <dbReference type="NCBI Taxonomy" id="658196"/>
    <lineage>
        <taxon>Eukaryota</taxon>
        <taxon>Fungi</taxon>
        <taxon>Fungi incertae sedis</taxon>
        <taxon>Mucoromycota</taxon>
        <taxon>Glomeromycotina</taxon>
        <taxon>Glomeromycetes</taxon>
        <taxon>Glomerales</taxon>
        <taxon>Glomeraceae</taxon>
        <taxon>Glomus</taxon>
    </lineage>
</organism>
<feature type="region of interest" description="Disordered" evidence="1">
    <location>
        <begin position="30"/>
        <end position="90"/>
    </location>
</feature>
<protein>
    <submittedName>
        <fullName evidence="2">Uncharacterized protein</fullName>
    </submittedName>
</protein>
<evidence type="ECO:0000313" key="4">
    <source>
        <dbReference type="Proteomes" id="UP000265703"/>
    </source>
</evidence>
<dbReference type="EMBL" id="QKYT01000028">
    <property type="protein sequence ID" value="RIA97533.1"/>
    <property type="molecule type" value="Genomic_DNA"/>
</dbReference>
<accession>A0A397S882</accession>
<dbReference type="OrthoDB" id="2422209at2759"/>